<feature type="region of interest" description="Disordered" evidence="2">
    <location>
        <begin position="599"/>
        <end position="619"/>
    </location>
</feature>
<dbReference type="PANTHER" id="PTHR23315:SF239">
    <property type="entry name" value="RING-TYPE E3 UBIQUITIN TRANSFERASE"/>
    <property type="match status" value="1"/>
</dbReference>
<evidence type="ECO:0000313" key="4">
    <source>
        <dbReference type="EMBL" id="OTG16222.1"/>
    </source>
</evidence>
<gene>
    <name evidence="4" type="ORF">HannXRQ_Chr09g0269051</name>
    <name evidence="3" type="ORF">HanXRQr2_Chr09g0406661</name>
</gene>
<evidence type="ECO:0000313" key="3">
    <source>
        <dbReference type="EMBL" id="KAF5792495.1"/>
    </source>
</evidence>
<dbReference type="GO" id="GO:0005634">
    <property type="term" value="C:nucleus"/>
    <property type="evidence" value="ECO:0000318"/>
    <property type="project" value="GO_Central"/>
</dbReference>
<dbReference type="AlphaFoldDB" id="A0A251U068"/>
<organism evidence="4 5">
    <name type="scientific">Helianthus annuus</name>
    <name type="common">Common sunflower</name>
    <dbReference type="NCBI Taxonomy" id="4232"/>
    <lineage>
        <taxon>Eukaryota</taxon>
        <taxon>Viridiplantae</taxon>
        <taxon>Streptophyta</taxon>
        <taxon>Embryophyta</taxon>
        <taxon>Tracheophyta</taxon>
        <taxon>Spermatophyta</taxon>
        <taxon>Magnoliopsida</taxon>
        <taxon>eudicotyledons</taxon>
        <taxon>Gunneridae</taxon>
        <taxon>Pentapetalae</taxon>
        <taxon>asterids</taxon>
        <taxon>campanulids</taxon>
        <taxon>Asterales</taxon>
        <taxon>Asteraceae</taxon>
        <taxon>Asteroideae</taxon>
        <taxon>Heliantheae alliance</taxon>
        <taxon>Heliantheae</taxon>
        <taxon>Helianthus</taxon>
    </lineage>
</organism>
<dbReference type="EMBL" id="MNCJ02000324">
    <property type="protein sequence ID" value="KAF5792495.1"/>
    <property type="molecule type" value="Genomic_DNA"/>
</dbReference>
<evidence type="ECO:0000256" key="2">
    <source>
        <dbReference type="SAM" id="MobiDB-lite"/>
    </source>
</evidence>
<reference evidence="3 5" key="1">
    <citation type="journal article" date="2017" name="Nature">
        <title>The sunflower genome provides insights into oil metabolism, flowering and Asterid evolution.</title>
        <authorList>
            <person name="Badouin H."/>
            <person name="Gouzy J."/>
            <person name="Grassa C.J."/>
            <person name="Murat F."/>
            <person name="Staton S.E."/>
            <person name="Cottret L."/>
            <person name="Lelandais-Briere C."/>
            <person name="Owens G.L."/>
            <person name="Carrere S."/>
            <person name="Mayjonade B."/>
            <person name="Legrand L."/>
            <person name="Gill N."/>
            <person name="Kane N.C."/>
            <person name="Bowers J.E."/>
            <person name="Hubner S."/>
            <person name="Bellec A."/>
            <person name="Berard A."/>
            <person name="Berges H."/>
            <person name="Blanchet N."/>
            <person name="Boniface M.C."/>
            <person name="Brunel D."/>
            <person name="Catrice O."/>
            <person name="Chaidir N."/>
            <person name="Claudel C."/>
            <person name="Donnadieu C."/>
            <person name="Faraut T."/>
            <person name="Fievet G."/>
            <person name="Helmstetter N."/>
            <person name="King M."/>
            <person name="Knapp S.J."/>
            <person name="Lai Z."/>
            <person name="Le Paslier M.C."/>
            <person name="Lippi Y."/>
            <person name="Lorenzon L."/>
            <person name="Mandel J.R."/>
            <person name="Marage G."/>
            <person name="Marchand G."/>
            <person name="Marquand E."/>
            <person name="Bret-Mestries E."/>
            <person name="Morien E."/>
            <person name="Nambeesan S."/>
            <person name="Nguyen T."/>
            <person name="Pegot-Espagnet P."/>
            <person name="Pouilly N."/>
            <person name="Raftis F."/>
            <person name="Sallet E."/>
            <person name="Schiex T."/>
            <person name="Thomas J."/>
            <person name="Vandecasteele C."/>
            <person name="Vares D."/>
            <person name="Vear F."/>
            <person name="Vautrin S."/>
            <person name="Crespi M."/>
            <person name="Mangin B."/>
            <person name="Burke J.M."/>
            <person name="Salse J."/>
            <person name="Munos S."/>
            <person name="Vincourt P."/>
            <person name="Rieseberg L.H."/>
            <person name="Langlade N.B."/>
        </authorList>
    </citation>
    <scope>NUCLEOTIDE SEQUENCE [LARGE SCALE GENOMIC DNA]</scope>
    <source>
        <strain evidence="5">cv. SF193</strain>
        <tissue evidence="3">Leaves</tissue>
    </source>
</reference>
<reference evidence="3" key="3">
    <citation type="submission" date="2020-06" db="EMBL/GenBank/DDBJ databases">
        <title>Helianthus annuus Genome sequencing and assembly Release 2.</title>
        <authorList>
            <person name="Gouzy J."/>
            <person name="Langlade N."/>
            <person name="Munos S."/>
        </authorList>
    </citation>
    <scope>NUCLEOTIDE SEQUENCE</scope>
    <source>
        <tissue evidence="3">Leaves</tissue>
    </source>
</reference>
<dbReference type="PANTHER" id="PTHR23315">
    <property type="entry name" value="U BOX DOMAIN-CONTAINING"/>
    <property type="match status" value="1"/>
</dbReference>
<dbReference type="InterPro" id="IPR016024">
    <property type="entry name" value="ARM-type_fold"/>
</dbReference>
<sequence>METVTLVEHQYTTTTWKVHHLACLEVKNIMEKITRIFTALESARPRCKSGLQLLCSLHKYMERCKLLLRYCSESSKLYLAISGEKIIVRCERIRYSLELCLSQLQNMVEPTLALQISQIVDYIKSVAFILDTSEDEAGRVLLALLHQDIKASKFAKTEELKAFKFAASRLHITSPLALVIEKRSIRKLLSKICDTDPVKKKILNYLLYLVKKYGNPTKLQQTEGVEGDDDGGDVFDSLEMPMRFKNRHLSALSSASLVPSFNSSLGDLNLQVDDISIMSSDAGTEDGFDEVQEKSTGFKCDPILDNGPNLFILGNLSVLPWASRRKAIEDVKAHLEDDQESHLFISTSYVKPVFKFLKEADRKGDSVAKRHGAELLLMFLKESRSDRPPLLKDVMSDLSLFLDSDITEEALQILELLSFHHHYTSEIVTSGILLTVIKLIKNPKSKQHNVIMALRVLCNLSAHMDLGHHMIYLGFIQDLVTFLDDLLLSSYCIKVFKNLCAIEEAADQFHINCITSIGELLELGKDEEQEDAAEILLSLYCQREELRGILLQENIVSNLVNINGNGSSKGRLLAGELLQLLNNGADDCLQAFNLSDTSQSTNGNFKTCSKSSDTSQSTSGKVKTCSKSTGFFGRLKSKFRKFVW</sequence>
<feature type="compositionally biased region" description="Low complexity" evidence="2">
    <location>
        <begin position="606"/>
        <end position="619"/>
    </location>
</feature>
<proteinExistence type="predicted"/>
<reference evidence="4" key="2">
    <citation type="submission" date="2017-02" db="EMBL/GenBank/DDBJ databases">
        <title>Sunflower complete genome.</title>
        <authorList>
            <person name="Langlade N."/>
            <person name="Munos S."/>
        </authorList>
    </citation>
    <scope>NUCLEOTIDE SEQUENCE [LARGE SCALE GENOMIC DNA]</scope>
    <source>
        <tissue evidence="4">Leaves</tissue>
    </source>
</reference>
<evidence type="ECO:0000256" key="1">
    <source>
        <dbReference type="ARBA" id="ARBA00022786"/>
    </source>
</evidence>
<dbReference type="Proteomes" id="UP000215914">
    <property type="component" value="Chromosome 9"/>
</dbReference>
<dbReference type="GO" id="GO:0005737">
    <property type="term" value="C:cytoplasm"/>
    <property type="evidence" value="ECO:0000318"/>
    <property type="project" value="GO_Central"/>
</dbReference>
<accession>A0A251U068</accession>
<name>A0A251U068_HELAN</name>
<dbReference type="Gramene" id="mRNA:HanXRQr2_Chr09g0406661">
    <property type="protein sequence ID" value="mRNA:HanXRQr2_Chr09g0406661"/>
    <property type="gene ID" value="HanXRQr2_Chr09g0406661"/>
</dbReference>
<keyword evidence="1" id="KW-0833">Ubl conjugation pathway</keyword>
<dbReference type="InterPro" id="IPR011989">
    <property type="entry name" value="ARM-like"/>
</dbReference>
<dbReference type="OMA" id="SETTREC"/>
<keyword evidence="5" id="KW-1185">Reference proteome</keyword>
<evidence type="ECO:0000313" key="5">
    <source>
        <dbReference type="Proteomes" id="UP000215914"/>
    </source>
</evidence>
<dbReference type="SUPFAM" id="SSF48371">
    <property type="entry name" value="ARM repeat"/>
    <property type="match status" value="1"/>
</dbReference>
<dbReference type="InParanoid" id="A0A251U068"/>
<protein>
    <submittedName>
        <fullName evidence="3">Armadillo-like helical protein</fullName>
    </submittedName>
    <submittedName>
        <fullName evidence="4">Putative armadillo-type fold protein</fullName>
    </submittedName>
</protein>
<dbReference type="EMBL" id="CM007898">
    <property type="protein sequence ID" value="OTG16222.1"/>
    <property type="molecule type" value="Genomic_DNA"/>
</dbReference>
<dbReference type="Gene3D" id="1.25.10.10">
    <property type="entry name" value="Leucine-rich Repeat Variant"/>
    <property type="match status" value="1"/>
</dbReference>
<dbReference type="OrthoDB" id="10064100at2759"/>